<organism evidence="9 10">
    <name type="scientific">Deminuibacter soli</name>
    <dbReference type="NCBI Taxonomy" id="2291815"/>
    <lineage>
        <taxon>Bacteria</taxon>
        <taxon>Pseudomonadati</taxon>
        <taxon>Bacteroidota</taxon>
        <taxon>Chitinophagia</taxon>
        <taxon>Chitinophagales</taxon>
        <taxon>Chitinophagaceae</taxon>
        <taxon>Deminuibacter</taxon>
    </lineage>
</organism>
<comment type="similarity">
    <text evidence="2">Belongs to the acyltransferase 3 family.</text>
</comment>
<keyword evidence="5 7" id="KW-1133">Transmembrane helix</keyword>
<gene>
    <name evidence="9" type="ORF">DXN05_06610</name>
</gene>
<feature type="transmembrane region" description="Helical" evidence="7">
    <location>
        <begin position="12"/>
        <end position="37"/>
    </location>
</feature>
<reference evidence="9 10" key="1">
    <citation type="submission" date="2018-08" db="EMBL/GenBank/DDBJ databases">
        <title>Chitinophagaceae sp. K23C18032701, a novel bacterium isolated from forest soil.</title>
        <authorList>
            <person name="Wang C."/>
        </authorList>
    </citation>
    <scope>NUCLEOTIDE SEQUENCE [LARGE SCALE GENOMIC DNA]</scope>
    <source>
        <strain evidence="9 10">K23C18032701</strain>
    </source>
</reference>
<dbReference type="PANTHER" id="PTHR40074:SF2">
    <property type="entry name" value="O-ACETYLTRANSFERASE WECH"/>
    <property type="match status" value="1"/>
</dbReference>
<evidence type="ECO:0000256" key="1">
    <source>
        <dbReference type="ARBA" id="ARBA00004651"/>
    </source>
</evidence>
<evidence type="ECO:0000313" key="9">
    <source>
        <dbReference type="EMBL" id="RFM28474.1"/>
    </source>
</evidence>
<feature type="transmembrane region" description="Helical" evidence="7">
    <location>
        <begin position="187"/>
        <end position="207"/>
    </location>
</feature>
<keyword evidence="4 7" id="KW-0812">Transmembrane</keyword>
<proteinExistence type="inferred from homology"/>
<evidence type="ECO:0000256" key="5">
    <source>
        <dbReference type="ARBA" id="ARBA00022989"/>
    </source>
</evidence>
<dbReference type="Pfam" id="PF01757">
    <property type="entry name" value="Acyl_transf_3"/>
    <property type="match status" value="1"/>
</dbReference>
<dbReference type="OrthoDB" id="9810469at2"/>
<feature type="transmembrane region" description="Helical" evidence="7">
    <location>
        <begin position="282"/>
        <end position="302"/>
    </location>
</feature>
<comment type="subcellular location">
    <subcellularLocation>
        <location evidence="1">Cell membrane</location>
        <topology evidence="1">Multi-pass membrane protein</topology>
    </subcellularLocation>
</comment>
<keyword evidence="9" id="KW-0012">Acyltransferase</keyword>
<dbReference type="GO" id="GO:0005886">
    <property type="term" value="C:plasma membrane"/>
    <property type="evidence" value="ECO:0007669"/>
    <property type="project" value="UniProtKB-SubCell"/>
</dbReference>
<feature type="transmembrane region" description="Helical" evidence="7">
    <location>
        <begin position="88"/>
        <end position="108"/>
    </location>
</feature>
<feature type="transmembrane region" description="Helical" evidence="7">
    <location>
        <begin position="352"/>
        <end position="374"/>
    </location>
</feature>
<keyword evidence="10" id="KW-1185">Reference proteome</keyword>
<accession>A0A3E1NKV6</accession>
<dbReference type="EMBL" id="QTJU01000002">
    <property type="protein sequence ID" value="RFM28474.1"/>
    <property type="molecule type" value="Genomic_DNA"/>
</dbReference>
<dbReference type="GO" id="GO:0009246">
    <property type="term" value="P:enterobacterial common antigen biosynthetic process"/>
    <property type="evidence" value="ECO:0007669"/>
    <property type="project" value="TreeGrafter"/>
</dbReference>
<evidence type="ECO:0000256" key="4">
    <source>
        <dbReference type="ARBA" id="ARBA00022692"/>
    </source>
</evidence>
<evidence type="ECO:0000259" key="8">
    <source>
        <dbReference type="Pfam" id="PF01757"/>
    </source>
</evidence>
<feature type="transmembrane region" description="Helical" evidence="7">
    <location>
        <begin position="248"/>
        <end position="266"/>
    </location>
</feature>
<comment type="caution">
    <text evidence="9">The sequence shown here is derived from an EMBL/GenBank/DDBJ whole genome shotgun (WGS) entry which is preliminary data.</text>
</comment>
<name>A0A3E1NKV6_9BACT</name>
<evidence type="ECO:0000256" key="7">
    <source>
        <dbReference type="SAM" id="Phobius"/>
    </source>
</evidence>
<feature type="transmembrane region" description="Helical" evidence="7">
    <location>
        <begin position="156"/>
        <end position="175"/>
    </location>
</feature>
<sequence length="383" mass="44118">MSDALPLKHERVVWADVLRFIAMFMVICVHCTDPFNISPAARLNPAYNFWGTIYGSVLRPCVPLFVMLTGMLLLPVKQEPGVFYKKRLLRVVFPFLIWSVLYDLFPWFTGVLGLQPSVITQFFVYAGDHPSQAFGDSLHNVLLIPFNFTAMCTHMWYIYMLIGLYLFMPIFSAWIKDATDKQKRMYLGFWIITLFMPYVHEYVAKYILGSCPWNQGFDMFYYFAGFNGYLLLGHYLSKGNNRSLAKTVLVSVVLFAIGYAITYIGFGKKVADPKSTEEQIELFFLYCTPNVFLMTIAVFMLAQRIKVSSTFWVNIFANLTKCGFGIYMVHYFLVGPSWMIVNALHVPIPLQIAVATSFTFAFAWIFTVLVYKLFKDKAKWVMG</sequence>
<dbReference type="RefSeq" id="WP_116846464.1">
    <property type="nucleotide sequence ID" value="NZ_QTJU01000002.1"/>
</dbReference>
<evidence type="ECO:0000313" key="10">
    <source>
        <dbReference type="Proteomes" id="UP000261284"/>
    </source>
</evidence>
<feature type="domain" description="Acyltransferase 3" evidence="8">
    <location>
        <begin position="13"/>
        <end position="367"/>
    </location>
</feature>
<dbReference type="InterPro" id="IPR002656">
    <property type="entry name" value="Acyl_transf_3_dom"/>
</dbReference>
<feature type="transmembrane region" description="Helical" evidence="7">
    <location>
        <begin position="219"/>
        <end position="236"/>
    </location>
</feature>
<dbReference type="GO" id="GO:0016413">
    <property type="term" value="F:O-acetyltransferase activity"/>
    <property type="evidence" value="ECO:0007669"/>
    <property type="project" value="TreeGrafter"/>
</dbReference>
<keyword evidence="3" id="KW-1003">Cell membrane</keyword>
<keyword evidence="6 7" id="KW-0472">Membrane</keyword>
<feature type="transmembrane region" description="Helical" evidence="7">
    <location>
        <begin position="57"/>
        <end position="76"/>
    </location>
</feature>
<protein>
    <submittedName>
        <fullName evidence="9">Acyltransferase</fullName>
    </submittedName>
</protein>
<dbReference type="Proteomes" id="UP000261284">
    <property type="component" value="Unassembled WGS sequence"/>
</dbReference>
<feature type="transmembrane region" description="Helical" evidence="7">
    <location>
        <begin position="311"/>
        <end position="332"/>
    </location>
</feature>
<evidence type="ECO:0000256" key="6">
    <source>
        <dbReference type="ARBA" id="ARBA00023136"/>
    </source>
</evidence>
<keyword evidence="9" id="KW-0808">Transferase</keyword>
<dbReference type="AlphaFoldDB" id="A0A3E1NKV6"/>
<dbReference type="PANTHER" id="PTHR40074">
    <property type="entry name" value="O-ACETYLTRANSFERASE WECH"/>
    <property type="match status" value="1"/>
</dbReference>
<evidence type="ECO:0000256" key="3">
    <source>
        <dbReference type="ARBA" id="ARBA00022475"/>
    </source>
</evidence>
<evidence type="ECO:0000256" key="2">
    <source>
        <dbReference type="ARBA" id="ARBA00007400"/>
    </source>
</evidence>